<evidence type="ECO:0000313" key="1">
    <source>
        <dbReference type="EMBL" id="KAB2332454.1"/>
    </source>
</evidence>
<proteinExistence type="predicted"/>
<reference evidence="1 2" key="1">
    <citation type="journal article" date="2014" name="Arch. Microbiol.">
        <title>Bacillus mesophilum sp. nov., strain IITR-54T, a novel 4-chlorobiphenyl dechlorinating bacterium.</title>
        <authorList>
            <person name="Manickam N."/>
            <person name="Singh N.K."/>
            <person name="Bajaj A."/>
            <person name="Kumar R.M."/>
            <person name="Kaur G."/>
            <person name="Kaur N."/>
            <person name="Bala M."/>
            <person name="Kumar A."/>
            <person name="Mayilraj S."/>
        </authorList>
    </citation>
    <scope>NUCLEOTIDE SEQUENCE [LARGE SCALE GENOMIC DNA]</scope>
    <source>
        <strain evidence="1 2">IITR-54</strain>
    </source>
</reference>
<dbReference type="EMBL" id="WBOT01000003">
    <property type="protein sequence ID" value="KAB2332454.1"/>
    <property type="molecule type" value="Genomic_DNA"/>
</dbReference>
<dbReference type="AlphaFoldDB" id="A0A7V7RL89"/>
<sequence length="56" mass="6879">MDNKRVDCFKCKFFYITWDQRYPKGCRAFEFKTSRLPSLDVYRASGQRCLRFEKKN</sequence>
<evidence type="ECO:0000313" key="2">
    <source>
        <dbReference type="Proteomes" id="UP000441354"/>
    </source>
</evidence>
<comment type="caution">
    <text evidence="1">The sequence shown here is derived from an EMBL/GenBank/DDBJ whole genome shotgun (WGS) entry which is preliminary data.</text>
</comment>
<protein>
    <submittedName>
        <fullName evidence="1">Uracil-DNA glycosylase</fullName>
    </submittedName>
</protein>
<name>A0A7V7RL89_9BACI</name>
<keyword evidence="2" id="KW-1185">Reference proteome</keyword>
<dbReference type="Proteomes" id="UP000441354">
    <property type="component" value="Unassembled WGS sequence"/>
</dbReference>
<gene>
    <name evidence="1" type="ORF">F7732_10150</name>
</gene>
<organism evidence="1 2">
    <name type="scientific">Bacillus mesophilum</name>
    <dbReference type="NCBI Taxonomy" id="1071718"/>
    <lineage>
        <taxon>Bacteria</taxon>
        <taxon>Bacillati</taxon>
        <taxon>Bacillota</taxon>
        <taxon>Bacilli</taxon>
        <taxon>Bacillales</taxon>
        <taxon>Bacillaceae</taxon>
        <taxon>Bacillus</taxon>
    </lineage>
</organism>
<accession>A0A7V7RL89</accession>